<reference evidence="2" key="1">
    <citation type="submission" date="2020-02" db="EMBL/GenBank/DDBJ databases">
        <authorList>
            <person name="Meier V. D."/>
        </authorList>
    </citation>
    <scope>NUCLEOTIDE SEQUENCE</scope>
    <source>
        <strain evidence="2">AVDCRST_MAG19</strain>
    </source>
</reference>
<name>A0A6J4VQ15_9BACT</name>
<accession>A0A6J4VQ15</accession>
<protein>
    <submittedName>
        <fullName evidence="2">Uncharacterized protein</fullName>
    </submittedName>
</protein>
<evidence type="ECO:0000256" key="1">
    <source>
        <dbReference type="SAM" id="MobiDB-lite"/>
    </source>
</evidence>
<evidence type="ECO:0000313" key="2">
    <source>
        <dbReference type="EMBL" id="CAA9584248.1"/>
    </source>
</evidence>
<sequence>MSPGLRQRVAPPQRLEPQPSLPVRQEFLPLERGSFKDEPSAPVRGDALHDGDRVETDDALLLAVVRMEMGRRIFGVEHPDDDPMELRDGWPHALRAPVVPPYGADPVYPRQRPTRRSASDQRCEIDRPVAIGIIPSIPTR</sequence>
<organism evidence="2">
    <name type="scientific">uncultured Thermomicrobiales bacterium</name>
    <dbReference type="NCBI Taxonomy" id="1645740"/>
    <lineage>
        <taxon>Bacteria</taxon>
        <taxon>Pseudomonadati</taxon>
        <taxon>Thermomicrobiota</taxon>
        <taxon>Thermomicrobia</taxon>
        <taxon>Thermomicrobiales</taxon>
        <taxon>environmental samples</taxon>
    </lineage>
</organism>
<dbReference type="EMBL" id="CADCWL010000246">
    <property type="protein sequence ID" value="CAA9584248.1"/>
    <property type="molecule type" value="Genomic_DNA"/>
</dbReference>
<feature type="region of interest" description="Disordered" evidence="1">
    <location>
        <begin position="1"/>
        <end position="52"/>
    </location>
</feature>
<dbReference type="AlphaFoldDB" id="A0A6J4VQ15"/>
<proteinExistence type="predicted"/>
<feature type="region of interest" description="Disordered" evidence="1">
    <location>
        <begin position="101"/>
        <end position="121"/>
    </location>
</feature>
<gene>
    <name evidence="2" type="ORF">AVDCRST_MAG19-4468</name>
</gene>